<evidence type="ECO:0000313" key="2">
    <source>
        <dbReference type="Proteomes" id="UP000728032"/>
    </source>
</evidence>
<dbReference type="AlphaFoldDB" id="A0A7R9LPA1"/>
<sequence length="97" mass="10681">MTGLVHNTSTACLHLSLARLTIDCKLECSESCVDVRVIGCSYVYAVSVVEIDCAITECPNPRPIASSHTSRPTLSYIWSKRLNGWQEMRSTLGPTVH</sequence>
<keyword evidence="2" id="KW-1185">Reference proteome</keyword>
<name>A0A7R9LPA1_9ACAR</name>
<organism evidence="1">
    <name type="scientific">Oppiella nova</name>
    <dbReference type="NCBI Taxonomy" id="334625"/>
    <lineage>
        <taxon>Eukaryota</taxon>
        <taxon>Metazoa</taxon>
        <taxon>Ecdysozoa</taxon>
        <taxon>Arthropoda</taxon>
        <taxon>Chelicerata</taxon>
        <taxon>Arachnida</taxon>
        <taxon>Acari</taxon>
        <taxon>Acariformes</taxon>
        <taxon>Sarcoptiformes</taxon>
        <taxon>Oribatida</taxon>
        <taxon>Brachypylina</taxon>
        <taxon>Oppioidea</taxon>
        <taxon>Oppiidae</taxon>
        <taxon>Oppiella</taxon>
    </lineage>
</organism>
<accession>A0A7R9LPA1</accession>
<evidence type="ECO:0000313" key="1">
    <source>
        <dbReference type="EMBL" id="CAD7645352.1"/>
    </source>
</evidence>
<reference evidence="1" key="1">
    <citation type="submission" date="2020-11" db="EMBL/GenBank/DDBJ databases">
        <authorList>
            <person name="Tran Van P."/>
        </authorList>
    </citation>
    <scope>NUCLEOTIDE SEQUENCE</scope>
</reference>
<dbReference type="EMBL" id="OC916816">
    <property type="protein sequence ID" value="CAD7645352.1"/>
    <property type="molecule type" value="Genomic_DNA"/>
</dbReference>
<dbReference type="EMBL" id="CAJPVJ010001991">
    <property type="protein sequence ID" value="CAG2165625.1"/>
    <property type="molecule type" value="Genomic_DNA"/>
</dbReference>
<protein>
    <submittedName>
        <fullName evidence="1">Uncharacterized protein</fullName>
    </submittedName>
</protein>
<gene>
    <name evidence="1" type="ORF">ONB1V03_LOCUS5164</name>
</gene>
<proteinExistence type="predicted"/>
<dbReference type="Proteomes" id="UP000728032">
    <property type="component" value="Unassembled WGS sequence"/>
</dbReference>